<protein>
    <recommendedName>
        <fullName evidence="7">Etoposide-induced protein 2.4</fullName>
    </recommendedName>
</protein>
<feature type="transmembrane region" description="Helical" evidence="5">
    <location>
        <begin position="90"/>
        <end position="111"/>
    </location>
</feature>
<dbReference type="Pfam" id="PF07264">
    <property type="entry name" value="EI24"/>
    <property type="match status" value="1"/>
</dbReference>
<gene>
    <name evidence="6" type="ORF">QSP1433_LOCUS9876</name>
</gene>
<dbReference type="AlphaFoldDB" id="A0A7S2S439"/>
<evidence type="ECO:0000256" key="4">
    <source>
        <dbReference type="ARBA" id="ARBA00023136"/>
    </source>
</evidence>
<dbReference type="GO" id="GO:0005783">
    <property type="term" value="C:endoplasmic reticulum"/>
    <property type="evidence" value="ECO:0007669"/>
    <property type="project" value="TreeGrafter"/>
</dbReference>
<dbReference type="PANTHER" id="PTHR21389">
    <property type="entry name" value="P53 INDUCED PROTEIN"/>
    <property type="match status" value="1"/>
</dbReference>
<evidence type="ECO:0000256" key="2">
    <source>
        <dbReference type="ARBA" id="ARBA00022692"/>
    </source>
</evidence>
<dbReference type="GO" id="GO:0016020">
    <property type="term" value="C:membrane"/>
    <property type="evidence" value="ECO:0007669"/>
    <property type="project" value="UniProtKB-SubCell"/>
</dbReference>
<feature type="transmembrane region" description="Helical" evidence="5">
    <location>
        <begin position="234"/>
        <end position="254"/>
    </location>
</feature>
<reference evidence="6" key="1">
    <citation type="submission" date="2021-01" db="EMBL/GenBank/DDBJ databases">
        <authorList>
            <person name="Corre E."/>
            <person name="Pelletier E."/>
            <person name="Niang G."/>
            <person name="Scheremetjew M."/>
            <person name="Finn R."/>
            <person name="Kale V."/>
            <person name="Holt S."/>
            <person name="Cochrane G."/>
            <person name="Meng A."/>
            <person name="Brown T."/>
            <person name="Cohen L."/>
        </authorList>
    </citation>
    <scope>NUCLEOTIDE SEQUENCE</scope>
    <source>
        <strain evidence="6">NY070348D</strain>
    </source>
</reference>
<organism evidence="6">
    <name type="scientific">Mucochytrium quahogii</name>
    <dbReference type="NCBI Taxonomy" id="96639"/>
    <lineage>
        <taxon>Eukaryota</taxon>
        <taxon>Sar</taxon>
        <taxon>Stramenopiles</taxon>
        <taxon>Bigyra</taxon>
        <taxon>Labyrinthulomycetes</taxon>
        <taxon>Thraustochytrida</taxon>
        <taxon>Thraustochytriidae</taxon>
        <taxon>Mucochytrium</taxon>
    </lineage>
</organism>
<accession>A0A7S2S439</accession>
<evidence type="ECO:0000313" key="6">
    <source>
        <dbReference type="EMBL" id="CAD9688421.1"/>
    </source>
</evidence>
<feature type="transmembrane region" description="Helical" evidence="5">
    <location>
        <begin position="164"/>
        <end position="189"/>
    </location>
</feature>
<dbReference type="EMBL" id="HBHK01015699">
    <property type="protein sequence ID" value="CAD9688421.1"/>
    <property type="molecule type" value="Transcribed_RNA"/>
</dbReference>
<keyword evidence="4 5" id="KW-0472">Membrane</keyword>
<sequence>MDDRGPRGWFHVWLCGFRESIKFNRTLSYIGTLQSSSISTQQCFVMNGIIFVGSIFMFNHFLTPMLSKLGERLEGFSGDEQKEKWEDTEYLVLAISSFLFKAFWLVPMYILSFVLNAAWYLDIAKQVYLLEYGKLKTADSMADIVRDSLYNHMLMAWVSLASYLVYYIPSIGPIISLAYTSWAIAFYCFDYKWTLQGWELQKRLRVFQANWVYMLGFGMPCALLTMFLPQFLGYGIYALTFPVCMIISIISDPIQHRATTFVPRSIRMFMLAEWFNLAIMKLFGRSKATNATKKRTATT</sequence>
<evidence type="ECO:0008006" key="7">
    <source>
        <dbReference type="Google" id="ProtNLM"/>
    </source>
</evidence>
<name>A0A7S2S439_9STRA</name>
<evidence type="ECO:0000256" key="5">
    <source>
        <dbReference type="SAM" id="Phobius"/>
    </source>
</evidence>
<feature type="transmembrane region" description="Helical" evidence="5">
    <location>
        <begin position="210"/>
        <end position="228"/>
    </location>
</feature>
<keyword evidence="3 5" id="KW-1133">Transmembrane helix</keyword>
<feature type="transmembrane region" description="Helical" evidence="5">
    <location>
        <begin position="44"/>
        <end position="62"/>
    </location>
</feature>
<proteinExistence type="predicted"/>
<keyword evidence="2 5" id="KW-0812">Transmembrane</keyword>
<dbReference type="PANTHER" id="PTHR21389:SF0">
    <property type="entry name" value="ETOPOSIDE-INDUCED PROTEIN 2.4 HOMOLOG"/>
    <property type="match status" value="1"/>
</dbReference>
<dbReference type="InterPro" id="IPR059112">
    <property type="entry name" value="CysZ/EI24"/>
</dbReference>
<dbReference type="GO" id="GO:0016236">
    <property type="term" value="P:macroautophagy"/>
    <property type="evidence" value="ECO:0007669"/>
    <property type="project" value="TreeGrafter"/>
</dbReference>
<evidence type="ECO:0000256" key="3">
    <source>
        <dbReference type="ARBA" id="ARBA00022989"/>
    </source>
</evidence>
<comment type="subcellular location">
    <subcellularLocation>
        <location evidence="1">Membrane</location>
        <topology evidence="1">Multi-pass membrane protein</topology>
    </subcellularLocation>
</comment>
<evidence type="ECO:0000256" key="1">
    <source>
        <dbReference type="ARBA" id="ARBA00004141"/>
    </source>
</evidence>